<name>A0A2P8FLY0_9BACT</name>
<dbReference type="GO" id="GO:0032259">
    <property type="term" value="P:methylation"/>
    <property type="evidence" value="ECO:0007669"/>
    <property type="project" value="UniProtKB-KW"/>
</dbReference>
<sequence length="264" mass="30145">MPVTGPRRYINLFRNIGNPLEYIFDKFHDRGRMLHFVTRLNRLGFDVPASLHQVFKEIFMADVYNIGALMRVLPDDPLVIDIGANAGFFDILLLSKIKNAQIYAYEPLNSNIERMRSIASSNRRFDKSVTINPFAVTGVSREMLRLYAQDTEDNQVVASSLKGFNTDNTKELWIPAISFSEIMANIPRAKIDLLKMDCEGSEYDIVLNTPADVMRRVERMLIEVHDIDSQFNIDTMSRYLGELGYGVSYTSINGFCYALEACKK</sequence>
<dbReference type="Pfam" id="PF05050">
    <property type="entry name" value="Methyltransf_21"/>
    <property type="match status" value="1"/>
</dbReference>
<dbReference type="NCBIfam" id="TIGR01444">
    <property type="entry name" value="fkbM_fam"/>
    <property type="match status" value="1"/>
</dbReference>
<dbReference type="AlphaFoldDB" id="A0A2P8FLY0"/>
<comment type="caution">
    <text evidence="2">The sequence shown here is derived from an EMBL/GenBank/DDBJ whole genome shotgun (WGS) entry which is preliminary data.</text>
</comment>
<accession>A0A2P8FLY0</accession>
<dbReference type="PANTHER" id="PTHR34203">
    <property type="entry name" value="METHYLTRANSFERASE, FKBM FAMILY PROTEIN"/>
    <property type="match status" value="1"/>
</dbReference>
<evidence type="ECO:0000313" key="3">
    <source>
        <dbReference type="Proteomes" id="UP000241964"/>
    </source>
</evidence>
<protein>
    <submittedName>
        <fullName evidence="2">FkbM family methyltransferase</fullName>
    </submittedName>
</protein>
<dbReference type="EMBL" id="PYAS01000019">
    <property type="protein sequence ID" value="PSL22712.1"/>
    <property type="molecule type" value="Genomic_DNA"/>
</dbReference>
<gene>
    <name evidence="2" type="ORF">CLV60_11970</name>
</gene>
<dbReference type="OrthoDB" id="9785375at2"/>
<keyword evidence="3" id="KW-1185">Reference proteome</keyword>
<dbReference type="InterPro" id="IPR006342">
    <property type="entry name" value="FkbM_mtfrase"/>
</dbReference>
<feature type="domain" description="Methyltransferase FkbM" evidence="1">
    <location>
        <begin position="81"/>
        <end position="245"/>
    </location>
</feature>
<reference evidence="2 3" key="1">
    <citation type="submission" date="2018-03" db="EMBL/GenBank/DDBJ databases">
        <title>Genomic Encyclopedia of Archaeal and Bacterial Type Strains, Phase II (KMG-II): from individual species to whole genera.</title>
        <authorList>
            <person name="Goeker M."/>
        </authorList>
    </citation>
    <scope>NUCLEOTIDE SEQUENCE [LARGE SCALE GENOMIC DNA]</scope>
    <source>
        <strain evidence="2 3">DSM 29057</strain>
    </source>
</reference>
<proteinExistence type="predicted"/>
<dbReference type="InterPro" id="IPR029063">
    <property type="entry name" value="SAM-dependent_MTases_sf"/>
</dbReference>
<organism evidence="2 3">
    <name type="scientific">Dyadobacter jiangsuensis</name>
    <dbReference type="NCBI Taxonomy" id="1591085"/>
    <lineage>
        <taxon>Bacteria</taxon>
        <taxon>Pseudomonadati</taxon>
        <taxon>Bacteroidota</taxon>
        <taxon>Cytophagia</taxon>
        <taxon>Cytophagales</taxon>
        <taxon>Spirosomataceae</taxon>
        <taxon>Dyadobacter</taxon>
    </lineage>
</organism>
<dbReference type="Gene3D" id="3.40.50.150">
    <property type="entry name" value="Vaccinia Virus protein VP39"/>
    <property type="match status" value="1"/>
</dbReference>
<dbReference type="Proteomes" id="UP000241964">
    <property type="component" value="Unassembled WGS sequence"/>
</dbReference>
<dbReference type="InterPro" id="IPR052514">
    <property type="entry name" value="SAM-dependent_MTase"/>
</dbReference>
<evidence type="ECO:0000259" key="1">
    <source>
        <dbReference type="Pfam" id="PF05050"/>
    </source>
</evidence>
<dbReference type="SUPFAM" id="SSF53335">
    <property type="entry name" value="S-adenosyl-L-methionine-dependent methyltransferases"/>
    <property type="match status" value="1"/>
</dbReference>
<keyword evidence="2" id="KW-0489">Methyltransferase</keyword>
<keyword evidence="2" id="KW-0808">Transferase</keyword>
<dbReference type="PANTHER" id="PTHR34203:SF15">
    <property type="entry name" value="SLL1173 PROTEIN"/>
    <property type="match status" value="1"/>
</dbReference>
<dbReference type="GO" id="GO:0008168">
    <property type="term" value="F:methyltransferase activity"/>
    <property type="evidence" value="ECO:0007669"/>
    <property type="project" value="UniProtKB-KW"/>
</dbReference>
<evidence type="ECO:0000313" key="2">
    <source>
        <dbReference type="EMBL" id="PSL22712.1"/>
    </source>
</evidence>